<feature type="transmembrane region" description="Helical" evidence="1">
    <location>
        <begin position="122"/>
        <end position="142"/>
    </location>
</feature>
<feature type="transmembrane region" description="Helical" evidence="1">
    <location>
        <begin position="154"/>
        <end position="174"/>
    </location>
</feature>
<evidence type="ECO:0000256" key="1">
    <source>
        <dbReference type="SAM" id="Phobius"/>
    </source>
</evidence>
<feature type="transmembrane region" description="Helical" evidence="1">
    <location>
        <begin position="513"/>
        <end position="530"/>
    </location>
</feature>
<dbReference type="RefSeq" id="WP_131447153.1">
    <property type="nucleotide sequence ID" value="NZ_SJZB01000036.1"/>
</dbReference>
<feature type="transmembrane region" description="Helical" evidence="1">
    <location>
        <begin position="356"/>
        <end position="375"/>
    </location>
</feature>
<reference evidence="2 3" key="1">
    <citation type="submission" date="2019-03" db="EMBL/GenBank/DDBJ databases">
        <title>Genome sequence of Thiobacillaceae bacterium LSR1, a sulfur-oxidizing bacterium isolated from freshwater sediment.</title>
        <authorList>
            <person name="Li S."/>
        </authorList>
    </citation>
    <scope>NUCLEOTIDE SEQUENCE [LARGE SCALE GENOMIC DNA]</scope>
    <source>
        <strain evidence="2 3">LSR1</strain>
    </source>
</reference>
<keyword evidence="1" id="KW-0472">Membrane</keyword>
<dbReference type="EMBL" id="SJZB01000036">
    <property type="protein sequence ID" value="TCJ13859.1"/>
    <property type="molecule type" value="Genomic_DNA"/>
</dbReference>
<dbReference type="Proteomes" id="UP000295443">
    <property type="component" value="Unassembled WGS sequence"/>
</dbReference>
<feature type="transmembrane region" description="Helical" evidence="1">
    <location>
        <begin position="752"/>
        <end position="771"/>
    </location>
</feature>
<feature type="transmembrane region" description="Helical" evidence="1">
    <location>
        <begin position="325"/>
        <end position="344"/>
    </location>
</feature>
<organism evidence="2 3">
    <name type="scientific">Parasulfuritortus cantonensis</name>
    <dbReference type="NCBI Taxonomy" id="2528202"/>
    <lineage>
        <taxon>Bacteria</taxon>
        <taxon>Pseudomonadati</taxon>
        <taxon>Pseudomonadota</taxon>
        <taxon>Betaproteobacteria</taxon>
        <taxon>Nitrosomonadales</taxon>
        <taxon>Thiobacillaceae</taxon>
        <taxon>Parasulfuritortus</taxon>
    </lineage>
</organism>
<feature type="transmembrane region" description="Helical" evidence="1">
    <location>
        <begin position="727"/>
        <end position="745"/>
    </location>
</feature>
<protein>
    <submittedName>
        <fullName evidence="2">DUF2339 domain-containing protein</fullName>
    </submittedName>
</protein>
<accession>A0A4R1BA93</accession>
<feature type="transmembrane region" description="Helical" evidence="1">
    <location>
        <begin position="660"/>
        <end position="681"/>
    </location>
</feature>
<gene>
    <name evidence="2" type="ORF">EZJ19_10015</name>
</gene>
<dbReference type="PANTHER" id="PTHR38434">
    <property type="entry name" value="BLL2549 PROTEIN"/>
    <property type="match status" value="1"/>
</dbReference>
<feature type="transmembrane region" description="Helical" evidence="1">
    <location>
        <begin position="273"/>
        <end position="289"/>
    </location>
</feature>
<dbReference type="InterPro" id="IPR019286">
    <property type="entry name" value="DUF2339_TM"/>
</dbReference>
<feature type="transmembrane region" description="Helical" evidence="1">
    <location>
        <begin position="571"/>
        <end position="588"/>
    </location>
</feature>
<feature type="transmembrane region" description="Helical" evidence="1">
    <location>
        <begin position="791"/>
        <end position="812"/>
    </location>
</feature>
<name>A0A4R1BA93_9PROT</name>
<feature type="transmembrane region" description="Helical" evidence="1">
    <location>
        <begin position="542"/>
        <end position="559"/>
    </location>
</feature>
<keyword evidence="1" id="KW-1133">Transmembrane helix</keyword>
<feature type="transmembrane region" description="Helical" evidence="1">
    <location>
        <begin position="296"/>
        <end position="313"/>
    </location>
</feature>
<feature type="transmembrane region" description="Helical" evidence="1">
    <location>
        <begin position="688"/>
        <end position="707"/>
    </location>
</feature>
<feature type="transmembrane region" description="Helical" evidence="1">
    <location>
        <begin position="455"/>
        <end position="476"/>
    </location>
</feature>
<feature type="transmembrane region" description="Helical" evidence="1">
    <location>
        <begin position="594"/>
        <end position="610"/>
    </location>
</feature>
<feature type="transmembrane region" description="Helical" evidence="1">
    <location>
        <begin position="488"/>
        <end position="506"/>
    </location>
</feature>
<keyword evidence="1" id="KW-0812">Transmembrane</keyword>
<dbReference type="OrthoDB" id="207428at2"/>
<feature type="transmembrane region" description="Helical" evidence="1">
    <location>
        <begin position="819"/>
        <end position="837"/>
    </location>
</feature>
<proteinExistence type="predicted"/>
<evidence type="ECO:0000313" key="2">
    <source>
        <dbReference type="EMBL" id="TCJ13859.1"/>
    </source>
</evidence>
<dbReference type="Pfam" id="PF10101">
    <property type="entry name" value="DUF2339"/>
    <property type="match status" value="1"/>
</dbReference>
<feature type="transmembrane region" description="Helical" evidence="1">
    <location>
        <begin position="843"/>
        <end position="866"/>
    </location>
</feature>
<dbReference type="PANTHER" id="PTHR38434:SF1">
    <property type="entry name" value="BLL2549 PROTEIN"/>
    <property type="match status" value="1"/>
</dbReference>
<comment type="caution">
    <text evidence="2">The sequence shown here is derived from an EMBL/GenBank/DDBJ whole genome shotgun (WGS) entry which is preliminary data.</text>
</comment>
<feature type="transmembrane region" description="Helical" evidence="1">
    <location>
        <begin position="222"/>
        <end position="243"/>
    </location>
</feature>
<feature type="transmembrane region" description="Helical" evidence="1">
    <location>
        <begin position="195"/>
        <end position="216"/>
    </location>
</feature>
<feature type="transmembrane region" description="Helical" evidence="1">
    <location>
        <begin position="630"/>
        <end position="648"/>
    </location>
</feature>
<dbReference type="AlphaFoldDB" id="A0A4R1BA93"/>
<keyword evidence="3" id="KW-1185">Reference proteome</keyword>
<evidence type="ECO:0000313" key="3">
    <source>
        <dbReference type="Proteomes" id="UP000295443"/>
    </source>
</evidence>
<feature type="transmembrane region" description="Helical" evidence="1">
    <location>
        <begin position="432"/>
        <end position="448"/>
    </location>
</feature>
<feature type="transmembrane region" description="Helical" evidence="1">
    <location>
        <begin position="6"/>
        <end position="33"/>
    </location>
</feature>
<feature type="transmembrane region" description="Helical" evidence="1">
    <location>
        <begin position="250"/>
        <end position="267"/>
    </location>
</feature>
<sequence length="880" mass="93243">MWLLFALIGLLLGETSGGLAGALLGGLLGYLLGRVNRLEARLRSLEAGRGDVPAVRASSPAVEAPAAIAPAAAVPDPAPVPATVTVPGIAPAPDRSTPPWLGAPPRLAMPTELLGRLLSGNILAKLGMVLLFFGIASALKLAADYGMLPPYLRLLAAALAGLASLWAGAAPATGQAFRPAWLYRFAPESEQARRGFGFALEGGGFGILYIATWFALAQFGYLGTATAFLIFAGLGAACLAMAARQDSQSFALLGVLGGFLAPLLVPGQGEPRILFAYLALLDLYILALSLHRAWRLVIVTSLAFSVGVGYAWADLNYAAALRVDVESFVLVLFLLYSATPWLAARRGPPPQWGWQSGVLLFGPPAAAAATQSALYYGDLDFLALSSLGAGLWYALLQRLTRPTGAMLVRQAQAGLALAFLSLAPWLAFSQNVAGVFWALEGAGVVWYASRSGTRLPLLAGSLLQALSGLLLLDLWWQGPDGLPFRDSLFHASLLLVAAGALSAYAVRAQAFRHRAFLVWALVWWFGAFLAEFERLFDPARTWVAMAALATLSSAGLEWLGRRHGLADLRRAALLLLPVLALALANAYLVTGHPLAHGLWLVGAAALAVHYRGLYRQAGDGLTWWLRERHVAAYWLAAWALAWEAAWLAEPAFGASTAEAARAAVLAGTLLLVCRGATVWPFAGALRPLYLDTALALPALLGWLWLFAMPTGLTGAWALPYLPLVNPLEAAAALLLWALYGHWLAAARFGPRLAYPALFGLAALFWFSQMLARTVHHWAGVPFLAGPLWHSALLQALLSLGWTAFALFAMVAASRRQIRPLWFAGLGLLLLVCAKLAVVDLANVAGLLRVLSLLGVGLLVLGAGYLAPVPPRQAEPAPPAG</sequence>